<dbReference type="AlphaFoldDB" id="A0A0K9F3F0"/>
<sequence length="60" mass="7040">MQTFGTFVAIIISAFIAIGIAEYYHQPYNWYLVFLMILTGFFIHTIILILESENSEENEY</sequence>
<feature type="transmembrane region" description="Helical" evidence="1">
    <location>
        <begin position="30"/>
        <end position="50"/>
    </location>
</feature>
<evidence type="ECO:0000313" key="3">
    <source>
        <dbReference type="Proteomes" id="UP000037326"/>
    </source>
</evidence>
<accession>A0A0K9F3F0</accession>
<comment type="caution">
    <text evidence="2">The sequence shown here is derived from an EMBL/GenBank/DDBJ whole genome shotgun (WGS) entry which is preliminary data.</text>
</comment>
<protein>
    <submittedName>
        <fullName evidence="2">Membrane protein</fullName>
    </submittedName>
</protein>
<keyword evidence="1" id="KW-0472">Membrane</keyword>
<dbReference type="GeneID" id="96600149"/>
<dbReference type="EMBL" id="LFXJ01000010">
    <property type="protein sequence ID" value="KMY29055.1"/>
    <property type="molecule type" value="Genomic_DNA"/>
</dbReference>
<dbReference type="PATRIC" id="fig|582475.4.peg.2691"/>
<reference evidence="3" key="1">
    <citation type="submission" date="2015-07" db="EMBL/GenBank/DDBJ databases">
        <authorList>
            <consortium name="Consortium for Microbial Forensics and Genomics (microFORGE)"/>
            <person name="Knight B.M."/>
            <person name="Roberts D.P."/>
            <person name="Lin D."/>
            <person name="Hari K."/>
            <person name="Fletcher J."/>
            <person name="Melcher U."/>
            <person name="Blagden T."/>
            <person name="Winegar R.A."/>
        </authorList>
    </citation>
    <scope>NUCLEOTIDE SEQUENCE [LARGE SCALE GENOMIC DNA]</scope>
    <source>
        <strain evidence="3">DSM 23493</strain>
    </source>
</reference>
<evidence type="ECO:0000313" key="2">
    <source>
        <dbReference type="EMBL" id="KMY29055.1"/>
    </source>
</evidence>
<dbReference type="RefSeq" id="WP_049667958.1">
    <property type="nucleotide sequence ID" value="NZ_JBIVOC010000007.1"/>
</dbReference>
<gene>
    <name evidence="2" type="ORF">ACZ11_18185</name>
</gene>
<keyword evidence="1" id="KW-1133">Transmembrane helix</keyword>
<keyword evidence="1" id="KW-0812">Transmembrane</keyword>
<feature type="transmembrane region" description="Helical" evidence="1">
    <location>
        <begin position="7"/>
        <end position="24"/>
    </location>
</feature>
<proteinExistence type="predicted"/>
<name>A0A0K9F3F0_9BACI</name>
<organism evidence="2 3">
    <name type="scientific">Lysinibacillus xylanilyticus</name>
    <dbReference type="NCBI Taxonomy" id="582475"/>
    <lineage>
        <taxon>Bacteria</taxon>
        <taxon>Bacillati</taxon>
        <taxon>Bacillota</taxon>
        <taxon>Bacilli</taxon>
        <taxon>Bacillales</taxon>
        <taxon>Bacillaceae</taxon>
        <taxon>Lysinibacillus</taxon>
    </lineage>
</organism>
<dbReference type="Proteomes" id="UP000037326">
    <property type="component" value="Unassembled WGS sequence"/>
</dbReference>
<evidence type="ECO:0000256" key="1">
    <source>
        <dbReference type="SAM" id="Phobius"/>
    </source>
</evidence>